<proteinExistence type="predicted"/>
<dbReference type="AlphaFoldDB" id="A0AA86TN82"/>
<sequence length="56" mass="6470">MAQPARDDGIKYCSELERVALAYPKNQNIIYIQQYRVRALKITRTLLTPELECLTG</sequence>
<evidence type="ECO:0000313" key="2">
    <source>
        <dbReference type="Proteomes" id="UP001189624"/>
    </source>
</evidence>
<dbReference type="EMBL" id="OY731406">
    <property type="protein sequence ID" value="CAJ1973487.1"/>
    <property type="molecule type" value="Genomic_DNA"/>
</dbReference>
<dbReference type="Gramene" id="rna-AYBTSS11_LOCUS25548">
    <property type="protein sequence ID" value="CAJ1973487.1"/>
    <property type="gene ID" value="gene-AYBTSS11_LOCUS25548"/>
</dbReference>
<dbReference type="Proteomes" id="UP001189624">
    <property type="component" value="Chromosome 9"/>
</dbReference>
<organism evidence="1 2">
    <name type="scientific">Sphenostylis stenocarpa</name>
    <dbReference type="NCBI Taxonomy" id="92480"/>
    <lineage>
        <taxon>Eukaryota</taxon>
        <taxon>Viridiplantae</taxon>
        <taxon>Streptophyta</taxon>
        <taxon>Embryophyta</taxon>
        <taxon>Tracheophyta</taxon>
        <taxon>Spermatophyta</taxon>
        <taxon>Magnoliopsida</taxon>
        <taxon>eudicotyledons</taxon>
        <taxon>Gunneridae</taxon>
        <taxon>Pentapetalae</taxon>
        <taxon>rosids</taxon>
        <taxon>fabids</taxon>
        <taxon>Fabales</taxon>
        <taxon>Fabaceae</taxon>
        <taxon>Papilionoideae</taxon>
        <taxon>50 kb inversion clade</taxon>
        <taxon>NPAAA clade</taxon>
        <taxon>indigoferoid/millettioid clade</taxon>
        <taxon>Phaseoleae</taxon>
        <taxon>Sphenostylis</taxon>
    </lineage>
</organism>
<evidence type="ECO:0000313" key="1">
    <source>
        <dbReference type="EMBL" id="CAJ1973487.1"/>
    </source>
</evidence>
<name>A0AA86TN82_9FABA</name>
<reference evidence="1" key="1">
    <citation type="submission" date="2023-10" db="EMBL/GenBank/DDBJ databases">
        <authorList>
            <person name="Domelevo Entfellner J.-B."/>
        </authorList>
    </citation>
    <scope>NUCLEOTIDE SEQUENCE</scope>
</reference>
<protein>
    <submittedName>
        <fullName evidence="1">Uncharacterized protein</fullName>
    </submittedName>
</protein>
<keyword evidence="2" id="KW-1185">Reference proteome</keyword>
<accession>A0AA86TN82</accession>
<gene>
    <name evidence="1" type="ORF">AYBTSS11_LOCUS25548</name>
</gene>